<dbReference type="AlphaFoldDB" id="A0AAV4IFW0"/>
<comment type="caution">
    <text evidence="1">The sequence shown here is derived from an EMBL/GenBank/DDBJ whole genome shotgun (WGS) entry which is preliminary data.</text>
</comment>
<evidence type="ECO:0000313" key="2">
    <source>
        <dbReference type="Proteomes" id="UP000762676"/>
    </source>
</evidence>
<dbReference type="EMBL" id="BMAT01006181">
    <property type="protein sequence ID" value="GFS07943.1"/>
    <property type="molecule type" value="Genomic_DNA"/>
</dbReference>
<evidence type="ECO:0000313" key="1">
    <source>
        <dbReference type="EMBL" id="GFS07943.1"/>
    </source>
</evidence>
<sequence>MFLLCQFLNDIVIAKEIILQKLENLDVTKSKGPDRSLLILLISNQDFRLILIGCKTSPSARRYKWWSVYISLSNLVVNQSTDKRLTCLIRTRKAPSTKHTTSQPTSG</sequence>
<gene>
    <name evidence="1" type="ORF">ElyMa_003002800</name>
</gene>
<proteinExistence type="predicted"/>
<reference evidence="1 2" key="1">
    <citation type="journal article" date="2021" name="Elife">
        <title>Chloroplast acquisition without the gene transfer in kleptoplastic sea slugs, Plakobranchus ocellatus.</title>
        <authorList>
            <person name="Maeda T."/>
            <person name="Takahashi S."/>
            <person name="Yoshida T."/>
            <person name="Shimamura S."/>
            <person name="Takaki Y."/>
            <person name="Nagai Y."/>
            <person name="Toyoda A."/>
            <person name="Suzuki Y."/>
            <person name="Arimoto A."/>
            <person name="Ishii H."/>
            <person name="Satoh N."/>
            <person name="Nishiyama T."/>
            <person name="Hasebe M."/>
            <person name="Maruyama T."/>
            <person name="Minagawa J."/>
            <person name="Obokata J."/>
            <person name="Shigenobu S."/>
        </authorList>
    </citation>
    <scope>NUCLEOTIDE SEQUENCE [LARGE SCALE GENOMIC DNA]</scope>
</reference>
<name>A0AAV4IFW0_9GAST</name>
<protein>
    <submittedName>
        <fullName evidence="1">Uncharacterized protein</fullName>
    </submittedName>
</protein>
<dbReference type="Proteomes" id="UP000762676">
    <property type="component" value="Unassembled WGS sequence"/>
</dbReference>
<accession>A0AAV4IFW0</accession>
<organism evidence="1 2">
    <name type="scientific">Elysia marginata</name>
    <dbReference type="NCBI Taxonomy" id="1093978"/>
    <lineage>
        <taxon>Eukaryota</taxon>
        <taxon>Metazoa</taxon>
        <taxon>Spiralia</taxon>
        <taxon>Lophotrochozoa</taxon>
        <taxon>Mollusca</taxon>
        <taxon>Gastropoda</taxon>
        <taxon>Heterobranchia</taxon>
        <taxon>Euthyneura</taxon>
        <taxon>Panpulmonata</taxon>
        <taxon>Sacoglossa</taxon>
        <taxon>Placobranchoidea</taxon>
        <taxon>Plakobranchidae</taxon>
        <taxon>Elysia</taxon>
    </lineage>
</organism>
<keyword evidence="2" id="KW-1185">Reference proteome</keyword>